<evidence type="ECO:0000256" key="1">
    <source>
        <dbReference type="SAM" id="Phobius"/>
    </source>
</evidence>
<dbReference type="GO" id="GO:0007165">
    <property type="term" value="P:signal transduction"/>
    <property type="evidence" value="ECO:0007669"/>
    <property type="project" value="InterPro"/>
</dbReference>
<dbReference type="InterPro" id="IPR018451">
    <property type="entry name" value="NAF/FISL_domain"/>
</dbReference>
<feature type="transmembrane region" description="Helical" evidence="1">
    <location>
        <begin position="40"/>
        <end position="60"/>
    </location>
</feature>
<protein>
    <recommendedName>
        <fullName evidence="2">NAF domain-containing protein</fullName>
    </recommendedName>
</protein>
<dbReference type="InterPro" id="IPR004041">
    <property type="entry name" value="NAF_dom"/>
</dbReference>
<dbReference type="CDD" id="cd12195">
    <property type="entry name" value="CIPK_C"/>
    <property type="match status" value="1"/>
</dbReference>
<comment type="caution">
    <text evidence="3">The sequence shown here is derived from an EMBL/GenBank/DDBJ whole genome shotgun (WGS) entry which is preliminary data.</text>
</comment>
<keyword evidence="4" id="KW-1185">Reference proteome</keyword>
<organism evidence="3 4">
    <name type="scientific">Pisum sativum</name>
    <name type="common">Garden pea</name>
    <name type="synonym">Lathyrus oleraceus</name>
    <dbReference type="NCBI Taxonomy" id="3888"/>
    <lineage>
        <taxon>Eukaryota</taxon>
        <taxon>Viridiplantae</taxon>
        <taxon>Streptophyta</taxon>
        <taxon>Embryophyta</taxon>
        <taxon>Tracheophyta</taxon>
        <taxon>Spermatophyta</taxon>
        <taxon>Magnoliopsida</taxon>
        <taxon>eudicotyledons</taxon>
        <taxon>Gunneridae</taxon>
        <taxon>Pentapetalae</taxon>
        <taxon>rosids</taxon>
        <taxon>fabids</taxon>
        <taxon>Fabales</taxon>
        <taxon>Fabaceae</taxon>
        <taxon>Papilionoideae</taxon>
        <taxon>50 kb inversion clade</taxon>
        <taxon>NPAAA clade</taxon>
        <taxon>Hologalegina</taxon>
        <taxon>IRL clade</taxon>
        <taxon>Fabeae</taxon>
        <taxon>Lathyrus</taxon>
    </lineage>
</organism>
<keyword evidence="1" id="KW-0812">Transmembrane</keyword>
<gene>
    <name evidence="3" type="ORF">KIW84_061692</name>
</gene>
<evidence type="ECO:0000313" key="3">
    <source>
        <dbReference type="EMBL" id="KAI5395185.1"/>
    </source>
</evidence>
<dbReference type="Pfam" id="PF03822">
    <property type="entry name" value="NAF"/>
    <property type="match status" value="1"/>
</dbReference>
<keyword evidence="1" id="KW-1133">Transmembrane helix</keyword>
<proteinExistence type="predicted"/>
<evidence type="ECO:0000259" key="2">
    <source>
        <dbReference type="PROSITE" id="PS50816"/>
    </source>
</evidence>
<reference evidence="3 4" key="1">
    <citation type="journal article" date="2022" name="Nat. Genet.">
        <title>Improved pea reference genome and pan-genome highlight genomic features and evolutionary characteristics.</title>
        <authorList>
            <person name="Yang T."/>
            <person name="Liu R."/>
            <person name="Luo Y."/>
            <person name="Hu S."/>
            <person name="Wang D."/>
            <person name="Wang C."/>
            <person name="Pandey M.K."/>
            <person name="Ge S."/>
            <person name="Xu Q."/>
            <person name="Li N."/>
            <person name="Li G."/>
            <person name="Huang Y."/>
            <person name="Saxena R.K."/>
            <person name="Ji Y."/>
            <person name="Li M."/>
            <person name="Yan X."/>
            <person name="He Y."/>
            <person name="Liu Y."/>
            <person name="Wang X."/>
            <person name="Xiang C."/>
            <person name="Varshney R.K."/>
            <person name="Ding H."/>
            <person name="Gao S."/>
            <person name="Zong X."/>
        </authorList>
    </citation>
    <scope>NUCLEOTIDE SEQUENCE [LARGE SCALE GENOMIC DNA]</scope>
    <source>
        <strain evidence="3 4">cv. Zhongwan 6</strain>
    </source>
</reference>
<dbReference type="Gramene" id="Psat06G0169200-T1">
    <property type="protein sequence ID" value="KAI5395185.1"/>
    <property type="gene ID" value="KIW84_061692"/>
</dbReference>
<name>A0A9D4W6D3_PEA</name>
<feature type="domain" description="NAF" evidence="2">
    <location>
        <begin position="97"/>
        <end position="121"/>
    </location>
</feature>
<dbReference type="Gene3D" id="3.30.310.80">
    <property type="entry name" value="Kinase associated domain 1, KA1"/>
    <property type="match status" value="1"/>
</dbReference>
<dbReference type="EMBL" id="JAMSHJ010000006">
    <property type="protein sequence ID" value="KAI5395185.1"/>
    <property type="molecule type" value="Genomic_DNA"/>
</dbReference>
<keyword evidence="1" id="KW-0472">Membrane</keyword>
<sequence length="195" mass="22077">MIITMDKLKGENATAFDVQNIEKSNENFTLRKMFQNIRQGLGLSMLILMSMMVAATLFPLPVQVNLAATVILPFSLCCNSKLFSWSQTHEEEKRRSETPIRINAFELIGMSSSLDLSGLFENELQDVSERKIRFTTNLSAKDLMKKIEDSVADMEFRVQKKNGKIKVIQENKEHKTPGSLSVTIEVVDVQNESKS</sequence>
<evidence type="ECO:0000313" key="4">
    <source>
        <dbReference type="Proteomes" id="UP001058974"/>
    </source>
</evidence>
<dbReference type="AlphaFoldDB" id="A0A9D4W6D3"/>
<dbReference type="PROSITE" id="PS50816">
    <property type="entry name" value="NAF"/>
    <property type="match status" value="1"/>
</dbReference>
<dbReference type="Proteomes" id="UP001058974">
    <property type="component" value="Chromosome 6"/>
</dbReference>
<accession>A0A9D4W6D3</accession>